<dbReference type="SUPFAM" id="SSF54593">
    <property type="entry name" value="Glyoxalase/Bleomycin resistance protein/Dihydroxybiphenyl dioxygenase"/>
    <property type="match status" value="1"/>
</dbReference>
<dbReference type="InterPro" id="IPR052164">
    <property type="entry name" value="Anthracycline_SecMetBiosynth"/>
</dbReference>
<dbReference type="EMBL" id="JAGGJC010000001">
    <property type="protein sequence ID" value="MDN7128839.1"/>
    <property type="molecule type" value="Genomic_DNA"/>
</dbReference>
<evidence type="ECO:0000313" key="3">
    <source>
        <dbReference type="EMBL" id="MDN7128839.1"/>
    </source>
</evidence>
<comment type="caution">
    <text evidence="2">The sequence shown here is derived from an EMBL/GenBank/DDBJ whole genome shotgun (WGS) entry which is preliminary data.</text>
</comment>
<proteinExistence type="predicted"/>
<protein>
    <submittedName>
        <fullName evidence="2">VOC family protein</fullName>
    </submittedName>
</protein>
<organism evidence="2 5">
    <name type="scientific">Pseudidiomarina terrestris</name>
    <dbReference type="NCBI Taxonomy" id="2820060"/>
    <lineage>
        <taxon>Bacteria</taxon>
        <taxon>Pseudomonadati</taxon>
        <taxon>Pseudomonadota</taxon>
        <taxon>Gammaproteobacteria</taxon>
        <taxon>Alteromonadales</taxon>
        <taxon>Idiomarinaceae</taxon>
        <taxon>Pseudidiomarina</taxon>
    </lineage>
</organism>
<sequence>MSKEIINYVEFPVRDMEGTKRFFSQAFGWEYYDHGDDYAAIQKAGLHGGFFRSDLVAHTENGSALVVLFSEDLEDSLERVKQAGGKISKSIFDFPGGRRFQFTCPSGNEYAVWSES</sequence>
<dbReference type="PROSITE" id="PS51819">
    <property type="entry name" value="VOC"/>
    <property type="match status" value="1"/>
</dbReference>
<dbReference type="Proteomes" id="UP001169492">
    <property type="component" value="Unassembled WGS sequence"/>
</dbReference>
<name>A0AAW7QX81_9GAMM</name>
<dbReference type="Gene3D" id="3.10.180.10">
    <property type="entry name" value="2,3-Dihydroxybiphenyl 1,2-Dioxygenase, domain 1"/>
    <property type="match status" value="1"/>
</dbReference>
<gene>
    <name evidence="2" type="ORF">J6I90_00900</name>
    <name evidence="3" type="ORF">J6I92_03000</name>
</gene>
<dbReference type="InterPro" id="IPR029068">
    <property type="entry name" value="Glyas_Bleomycin-R_OHBP_Dase"/>
</dbReference>
<dbReference type="CDD" id="cd07247">
    <property type="entry name" value="SgaA_N_like"/>
    <property type="match status" value="1"/>
</dbReference>
<evidence type="ECO:0000313" key="5">
    <source>
        <dbReference type="Proteomes" id="UP001169492"/>
    </source>
</evidence>
<evidence type="ECO:0000313" key="4">
    <source>
        <dbReference type="Proteomes" id="UP001169491"/>
    </source>
</evidence>
<dbReference type="AlphaFoldDB" id="A0AAW7QX81"/>
<dbReference type="InterPro" id="IPR037523">
    <property type="entry name" value="VOC_core"/>
</dbReference>
<dbReference type="PANTHER" id="PTHR33993:SF1">
    <property type="entry name" value="GLYOXALASE FAMILY PROTEIN"/>
    <property type="match status" value="1"/>
</dbReference>
<dbReference type="InterPro" id="IPR004360">
    <property type="entry name" value="Glyas_Fos-R_dOase_dom"/>
</dbReference>
<feature type="domain" description="VOC" evidence="1">
    <location>
        <begin position="5"/>
        <end position="115"/>
    </location>
</feature>
<evidence type="ECO:0000259" key="1">
    <source>
        <dbReference type="PROSITE" id="PS51819"/>
    </source>
</evidence>
<dbReference type="Proteomes" id="UP001169491">
    <property type="component" value="Unassembled WGS sequence"/>
</dbReference>
<dbReference type="PANTHER" id="PTHR33993">
    <property type="entry name" value="GLYOXALASE-RELATED"/>
    <property type="match status" value="1"/>
</dbReference>
<dbReference type="RefSeq" id="WP_301773780.1">
    <property type="nucleotide sequence ID" value="NZ_JAGGJB010000001.1"/>
</dbReference>
<keyword evidence="4" id="KW-1185">Reference proteome</keyword>
<accession>A0AAW7QX81</accession>
<reference evidence="4 5" key="1">
    <citation type="submission" date="2021-03" db="EMBL/GenBank/DDBJ databases">
        <title>Pseudidiomarina terrestris, a new bacterium isolated from saline soil.</title>
        <authorList>
            <person name="Galisteo C."/>
            <person name="De La Haba R."/>
            <person name="Sanchez-Porro C."/>
            <person name="Ventosa A."/>
        </authorList>
    </citation>
    <scope>NUCLEOTIDE SEQUENCE [LARGE SCALE GENOMIC DNA]</scope>
    <source>
        <strain evidence="2 5">1APP75-32.1</strain>
        <strain evidence="4">1APR75-15</strain>
        <strain evidence="3">1ASR75-15</strain>
    </source>
</reference>
<dbReference type="Pfam" id="PF00903">
    <property type="entry name" value="Glyoxalase"/>
    <property type="match status" value="1"/>
</dbReference>
<evidence type="ECO:0000313" key="2">
    <source>
        <dbReference type="EMBL" id="MDN7123435.1"/>
    </source>
</evidence>
<dbReference type="EMBL" id="JAGGJB010000001">
    <property type="protein sequence ID" value="MDN7123435.1"/>
    <property type="molecule type" value="Genomic_DNA"/>
</dbReference>